<organism evidence="2 3">
    <name type="scientific">Actinacidiphila alni</name>
    <dbReference type="NCBI Taxonomy" id="380248"/>
    <lineage>
        <taxon>Bacteria</taxon>
        <taxon>Bacillati</taxon>
        <taxon>Actinomycetota</taxon>
        <taxon>Actinomycetes</taxon>
        <taxon>Kitasatosporales</taxon>
        <taxon>Streptomycetaceae</taxon>
        <taxon>Actinacidiphila</taxon>
    </lineage>
</organism>
<dbReference type="EMBL" id="FONG01000027">
    <property type="protein sequence ID" value="SFF75045.1"/>
    <property type="molecule type" value="Genomic_DNA"/>
</dbReference>
<name>A0A1I2L743_9ACTN</name>
<dbReference type="SUPFAM" id="SSF47413">
    <property type="entry name" value="lambda repressor-like DNA-binding domains"/>
    <property type="match status" value="1"/>
</dbReference>
<evidence type="ECO:0000259" key="1">
    <source>
        <dbReference type="PROSITE" id="PS50943"/>
    </source>
</evidence>
<accession>A0A1I2L743</accession>
<feature type="domain" description="HTH cro/C1-type" evidence="1">
    <location>
        <begin position="13"/>
        <end position="63"/>
    </location>
</feature>
<reference evidence="2 3" key="1">
    <citation type="submission" date="2016-10" db="EMBL/GenBank/DDBJ databases">
        <authorList>
            <person name="de Groot N.N."/>
        </authorList>
    </citation>
    <scope>NUCLEOTIDE SEQUENCE [LARGE SCALE GENOMIC DNA]</scope>
    <source>
        <strain evidence="2 3">CGMCC 4.3510</strain>
    </source>
</reference>
<dbReference type="STRING" id="380248.SAMN05216251_12744"/>
<keyword evidence="3" id="KW-1185">Reference proteome</keyword>
<sequence length="388" mass="41610">MSTDEDFSAALRRLRANRSVRAVADLAAVSKTHISAMEARQRLPTPAIAEALDRALGADGELIALAAKHAPTPIGAQADVLHRSISEALTAAGPMTDAGIRDWEYTVALHGKSTRWRPESELLPDLLSDIADLQRILNHRHTPQARRRLTTCLAQLAGLIALTLLKTGDPGARDWWRTGRAAANAAEDRATLSWIYAQQAYQLYYDGDLRGALELAGHAQYVVGGLPCVGPALAAPLEARAHAVLGRHDRAAAALAAGRTALDRLDPAQQIASALGYTDAHWHFHAGDAWTSLADTARARDELGRAVQLYPDSDFTDRALIQLDLAACHVADRDPEAAADLARQTVLGLPAAHRSALIIYRAQQVAGTVPEGTARRALDQALMRPGAE</sequence>
<dbReference type="GO" id="GO:0003677">
    <property type="term" value="F:DNA binding"/>
    <property type="evidence" value="ECO:0007669"/>
    <property type="project" value="InterPro"/>
</dbReference>
<gene>
    <name evidence="2" type="ORF">SAMN05216251_12744</name>
</gene>
<dbReference type="InterPro" id="IPR010982">
    <property type="entry name" value="Lambda_DNA-bd_dom_sf"/>
</dbReference>
<dbReference type="RefSeq" id="WP_177246705.1">
    <property type="nucleotide sequence ID" value="NZ_FONG01000027.1"/>
</dbReference>
<protein>
    <submittedName>
        <fullName evidence="2">Helix-turn-helix domain-containing protein</fullName>
    </submittedName>
</protein>
<dbReference type="Gene3D" id="1.10.260.40">
    <property type="entry name" value="lambda repressor-like DNA-binding domains"/>
    <property type="match status" value="1"/>
</dbReference>
<dbReference type="InterPro" id="IPR001387">
    <property type="entry name" value="Cro/C1-type_HTH"/>
</dbReference>
<dbReference type="AlphaFoldDB" id="A0A1I2L743"/>
<proteinExistence type="predicted"/>
<dbReference type="PROSITE" id="PS50943">
    <property type="entry name" value="HTH_CROC1"/>
    <property type="match status" value="1"/>
</dbReference>
<evidence type="ECO:0000313" key="2">
    <source>
        <dbReference type="EMBL" id="SFF75045.1"/>
    </source>
</evidence>
<dbReference type="Proteomes" id="UP000199323">
    <property type="component" value="Unassembled WGS sequence"/>
</dbReference>
<evidence type="ECO:0000313" key="3">
    <source>
        <dbReference type="Proteomes" id="UP000199323"/>
    </source>
</evidence>
<dbReference type="Pfam" id="PF13560">
    <property type="entry name" value="HTH_31"/>
    <property type="match status" value="1"/>
</dbReference>
<dbReference type="SMART" id="SM00530">
    <property type="entry name" value="HTH_XRE"/>
    <property type="match status" value="1"/>
</dbReference>